<reference evidence="1 2" key="1">
    <citation type="submission" date="2020-11" db="EMBL/GenBank/DDBJ databases">
        <title>P. mediterranea TC4 genome.</title>
        <authorList>
            <person name="Molmeret M."/>
        </authorList>
    </citation>
    <scope>NUCLEOTIDE SEQUENCE [LARGE SCALE GENOMIC DNA]</scope>
    <source>
        <strain evidence="1 2">TC4</strain>
    </source>
</reference>
<dbReference type="PANTHER" id="PTHR36529">
    <property type="entry name" value="SLL1095 PROTEIN"/>
    <property type="match status" value="1"/>
</dbReference>
<dbReference type="SUPFAM" id="SSF53448">
    <property type="entry name" value="Nucleotide-diphospho-sugar transferases"/>
    <property type="match status" value="1"/>
</dbReference>
<dbReference type="InterPro" id="IPR018641">
    <property type="entry name" value="Trfase_1_rSAM/seldom-assoc"/>
</dbReference>
<evidence type="ECO:0000313" key="1">
    <source>
        <dbReference type="EMBL" id="MBF4984013.1"/>
    </source>
</evidence>
<proteinExistence type="predicted"/>
<dbReference type="EMBL" id="JADKYU010000335">
    <property type="protein sequence ID" value="MBF4984013.1"/>
    <property type="molecule type" value="Genomic_DNA"/>
</dbReference>
<organism evidence="1 2">
    <name type="scientific">Nonlabens mediterrranea</name>
    <dbReference type="NCBI Taxonomy" id="1419947"/>
    <lineage>
        <taxon>Bacteria</taxon>
        <taxon>Pseudomonadati</taxon>
        <taxon>Bacteroidota</taxon>
        <taxon>Flavobacteriia</taxon>
        <taxon>Flavobacteriales</taxon>
        <taxon>Flavobacteriaceae</taxon>
        <taxon>Nonlabens</taxon>
    </lineage>
</organism>
<dbReference type="InterPro" id="IPR029044">
    <property type="entry name" value="Nucleotide-diphossugar_trans"/>
</dbReference>
<keyword evidence="2" id="KW-1185">Reference proteome</keyword>
<dbReference type="NCBIfam" id="TIGR04282">
    <property type="entry name" value="glyco_like_cofC"/>
    <property type="match status" value="1"/>
</dbReference>
<comment type="caution">
    <text evidence="1">The sequence shown here is derived from an EMBL/GenBank/DDBJ whole genome shotgun (WGS) entry which is preliminary data.</text>
</comment>
<protein>
    <submittedName>
        <fullName evidence="1">TIGR04282 family arsenosugar biosynthesis glycosyltransferase</fullName>
    </submittedName>
</protein>
<dbReference type="Proteomes" id="UP001194729">
    <property type="component" value="Unassembled WGS sequence"/>
</dbReference>
<gene>
    <name evidence="1" type="ORF">FNJ87_06590</name>
</gene>
<dbReference type="PANTHER" id="PTHR36529:SF1">
    <property type="entry name" value="GLYCOSYLTRANSFERASE"/>
    <property type="match status" value="1"/>
</dbReference>
<dbReference type="Pfam" id="PF09837">
    <property type="entry name" value="DUF2064"/>
    <property type="match status" value="1"/>
</dbReference>
<sequence length="205" mass="23483">MSNTNALIIFTRNPELGKGKRRLAATVGDQAAFEIYKFLLSHTREITKSVNAQPQVWYSEKLHQNDAWDNEVYQKYVQQGEDLGVRMQQAFDTAFKTHDKVVIIGSDMHDLTTQDLDKAFELLDSHDAVMGPAIDGGYYLLGFKQQVPANVFLNKEWGTETVQAETLKDLKNLNYTLLEPRNDVDFYEDIKDVPAFQHFLKHINA</sequence>
<accession>A0ABS0A3T9</accession>
<name>A0ABS0A3T9_9FLAO</name>
<dbReference type="Gene3D" id="3.90.550.10">
    <property type="entry name" value="Spore Coat Polysaccharide Biosynthesis Protein SpsA, Chain A"/>
    <property type="match status" value="1"/>
</dbReference>
<evidence type="ECO:0000313" key="2">
    <source>
        <dbReference type="Proteomes" id="UP001194729"/>
    </source>
</evidence>